<dbReference type="Gene3D" id="1.50.10.10">
    <property type="match status" value="3"/>
</dbReference>
<accession>A0A0H5S083</accession>
<dbReference type="PRINTS" id="PR00744">
    <property type="entry name" value="GLHYDRLASE37"/>
</dbReference>
<sequence length="749" mass="87192">MIEYGKDEISLMKEKLNLIDENKLQMIPLMKQHIAAVDFIQTALLAFKALCKREIHGTCNMDMDTTNITTTSVIKDSSDKKIGDIIHEKTIIGENVKGGNSSSDSSDNGRKITIDPNSDKYIGIPSDEDVISNIIEIPEWACNEKHSTNYIIYCQGELLHAVMMLNIFKDSKTFVDKPLKRDPTEIASDFKKKFPRNITVNDREAVRQFIDENFDEEGHELEKCELVDWEEQPEKLLSITDPQLRQFALNVNLIWKSLCRTIKKEVMKYPERHSLLYVPYEFIVPGGRFREFYYWDTYWEFNFWKTSRMINVTINERNHSVFYYRADSNVPRPESYREDYQTAERVDRQRRRKLWRDIASAAESGWDFSSRWFQNRKSMDTIVTSDIIPVDLNAFMYWNMKILAHLQGEIGNLTRRDELNRERSNFVDTFEAVFFDTREGAWFDLNLKTGEHYDDAYPSLAVPLFTECYHMLNSAMVADVLETLQRKGLLQFPGNLTRRDELNRERSNFVDTFEAVFFDTREGAWFDLNLKTGEHYDDAYPSLAVPLFTECYHMLNSAMVADVLETLQRKGLLQFPGGIPASLMKGTNQQWDYPNGWAPINHMIIEGLRKSNNPTMQQRAFEIANKWINRNYALYQKDHKMWEKYDVAKEYVRAAKGGEYENQYGFGWTNGVVLDLLVTFNKRAIVKPTGGVTDVHGTGRANISGTNRTLLTRYLGTSKPFDFLWWFTKRILIRTLINFLKCKSSGSSG</sequence>
<reference evidence="8" key="1">
    <citation type="journal article" date="2007" name="Science">
        <title>Draft genome of the filarial nematode parasite Brugia malayi.</title>
        <authorList>
            <person name="Ghedin E."/>
            <person name="Wang S."/>
            <person name="Spiro D."/>
            <person name="Caler E."/>
            <person name="Zhao Q."/>
            <person name="Crabtree J."/>
            <person name="Allen J.E."/>
            <person name="Delcher A.L."/>
            <person name="Guiliano D.B."/>
            <person name="Miranda-Saavedra D."/>
            <person name="Angiuoli S.V."/>
            <person name="Creasy T."/>
            <person name="Amedeo P."/>
            <person name="Haas B."/>
            <person name="El-Sayed N.M."/>
            <person name="Wortman J.R."/>
            <person name="Feldblyum T."/>
            <person name="Tallon L."/>
            <person name="Schatz M."/>
            <person name="Shumway M."/>
            <person name="Koo H."/>
            <person name="Salzberg S.L."/>
            <person name="Schobel S."/>
            <person name="Pertea M."/>
            <person name="Pop M."/>
            <person name="White O."/>
            <person name="Barton G.J."/>
            <person name="Carlow C.K."/>
            <person name="Crawford M.J."/>
            <person name="Daub J."/>
            <person name="Dimmic M.W."/>
            <person name="Estes C.F."/>
            <person name="Foster J.M."/>
            <person name="Ganatra M."/>
            <person name="Gregory W.F."/>
            <person name="Johnson N.M."/>
            <person name="Jin J."/>
            <person name="Komuniecki R."/>
            <person name="Korf I."/>
            <person name="Kumar S."/>
            <person name="Laney S."/>
            <person name="Li B.W."/>
            <person name="Li W."/>
            <person name="Lindblom T.H."/>
            <person name="Lustigman S."/>
            <person name="Ma D."/>
            <person name="Maina C.V."/>
            <person name="Martin D.M."/>
            <person name="McCarter J.P."/>
            <person name="McReynolds L."/>
            <person name="Mitreva M."/>
            <person name="Nutman T.B."/>
            <person name="Parkinson J."/>
            <person name="Peregrin-Alvarez J.M."/>
            <person name="Poole C."/>
            <person name="Ren Q."/>
            <person name="Saunders L."/>
            <person name="Sluder A.E."/>
            <person name="Smith K."/>
            <person name="Stanke M."/>
            <person name="Unnasch T.R."/>
            <person name="Ware J."/>
            <person name="Wei A.D."/>
            <person name="Weil G."/>
            <person name="Williams D.J."/>
            <person name="Zhang Y."/>
            <person name="Williams S.A."/>
            <person name="Fraser-Liggett C."/>
            <person name="Slatko B."/>
            <person name="Blaxter M.L."/>
            <person name="Scott A.L."/>
        </authorList>
    </citation>
    <scope>NUCLEOTIDE SEQUENCE</scope>
    <source>
        <strain evidence="8">FR3</strain>
    </source>
</reference>
<name>A0A0H5S083_BRUMA</name>
<evidence type="ECO:0000256" key="5">
    <source>
        <dbReference type="ARBA" id="ARBA00022801"/>
    </source>
</evidence>
<evidence type="ECO:0000256" key="7">
    <source>
        <dbReference type="RuleBase" id="RU361180"/>
    </source>
</evidence>
<evidence type="ECO:0000313" key="8">
    <source>
        <dbReference type="EMBL" id="CRZ21906.1"/>
    </source>
</evidence>
<dbReference type="GO" id="GO:0004555">
    <property type="term" value="F:alpha,alpha-trehalase activity"/>
    <property type="evidence" value="ECO:0007669"/>
    <property type="project" value="UniProtKB-EC"/>
</dbReference>
<dbReference type="PANTHER" id="PTHR23403">
    <property type="entry name" value="TREHALASE"/>
    <property type="match status" value="1"/>
</dbReference>
<gene>
    <name evidence="9" type="primary">bma-tre-5.1</name>
    <name evidence="8 9" type="ORF">Bm7902</name>
    <name evidence="8" type="ORF">BM_Bm7902</name>
</gene>
<dbReference type="OMA" id="HYDDAYP"/>
<evidence type="ECO:0000256" key="1">
    <source>
        <dbReference type="ARBA" id="ARBA00001576"/>
    </source>
</evidence>
<dbReference type="AlphaFoldDB" id="A0A0H5S083"/>
<dbReference type="PANTHER" id="PTHR23403:SF1">
    <property type="entry name" value="TREHALASE"/>
    <property type="match status" value="1"/>
</dbReference>
<dbReference type="PROSITE" id="PS00928">
    <property type="entry name" value="TREHALASE_2"/>
    <property type="match status" value="1"/>
</dbReference>
<dbReference type="EMBL" id="LN855052">
    <property type="protein sequence ID" value="CRZ21906.1"/>
    <property type="molecule type" value="Genomic_DNA"/>
</dbReference>
<reference evidence="8" key="2">
    <citation type="submission" date="2012-12" db="EMBL/GenBank/DDBJ databases">
        <authorList>
            <person name="Gao Y.W."/>
            <person name="Fan S.T."/>
            <person name="Sun H.T."/>
            <person name="Wang Z."/>
            <person name="Gao X.L."/>
            <person name="Li Y.G."/>
            <person name="Wang T.C."/>
            <person name="Zhang K."/>
            <person name="Xu W.W."/>
            <person name="Yu Z.J."/>
            <person name="Xia X.Z."/>
        </authorList>
    </citation>
    <scope>NUCLEOTIDE SEQUENCE</scope>
    <source>
        <strain evidence="8">FR3</strain>
    </source>
</reference>
<dbReference type="InterPro" id="IPR018232">
    <property type="entry name" value="Glyco_hydro_37_CS"/>
</dbReference>
<dbReference type="GO" id="GO:0005993">
    <property type="term" value="P:trehalose catabolic process"/>
    <property type="evidence" value="ECO:0007669"/>
    <property type="project" value="TreeGrafter"/>
</dbReference>
<keyword evidence="5 7" id="KW-0378">Hydrolase</keyword>
<comment type="similarity">
    <text evidence="2 7">Belongs to the glycosyl hydrolase 37 family.</text>
</comment>
<dbReference type="PROSITE" id="PS00927">
    <property type="entry name" value="TREHALASE_1"/>
    <property type="match status" value="1"/>
</dbReference>
<evidence type="ECO:0000256" key="6">
    <source>
        <dbReference type="ARBA" id="ARBA00023295"/>
    </source>
</evidence>
<organism evidence="8">
    <name type="scientific">Brugia malayi</name>
    <name type="common">Filarial nematode worm</name>
    <dbReference type="NCBI Taxonomy" id="6279"/>
    <lineage>
        <taxon>Eukaryota</taxon>
        <taxon>Metazoa</taxon>
        <taxon>Ecdysozoa</taxon>
        <taxon>Nematoda</taxon>
        <taxon>Chromadorea</taxon>
        <taxon>Rhabditida</taxon>
        <taxon>Spirurina</taxon>
        <taxon>Spiruromorpha</taxon>
        <taxon>Filarioidea</taxon>
        <taxon>Onchocercidae</taxon>
        <taxon>Brugia</taxon>
    </lineage>
</organism>
<dbReference type="InterPro" id="IPR012341">
    <property type="entry name" value="6hp_glycosidase-like_sf"/>
</dbReference>
<evidence type="ECO:0000313" key="9">
    <source>
        <dbReference type="WormBase" id="Bm7902"/>
    </source>
</evidence>
<dbReference type="WormBase" id="Bm7902">
    <property type="protein sequence ID" value="BM43329"/>
    <property type="gene ID" value="WBGene00228163"/>
    <property type="gene designation" value="Bma-tre-5.1"/>
</dbReference>
<dbReference type="Pfam" id="PF01204">
    <property type="entry name" value="Trehalase"/>
    <property type="match status" value="2"/>
</dbReference>
<keyword evidence="6 7" id="KW-0326">Glycosidase</keyword>
<evidence type="ECO:0000256" key="3">
    <source>
        <dbReference type="ARBA" id="ARBA00012757"/>
    </source>
</evidence>
<dbReference type="InterPro" id="IPR008928">
    <property type="entry name" value="6-hairpin_glycosidase_sf"/>
</dbReference>
<comment type="catalytic activity">
    <reaction evidence="1 7">
        <text>alpha,alpha-trehalose + H2O = alpha-D-glucose + beta-D-glucose</text>
        <dbReference type="Rhea" id="RHEA:32675"/>
        <dbReference type="ChEBI" id="CHEBI:15377"/>
        <dbReference type="ChEBI" id="CHEBI:15903"/>
        <dbReference type="ChEBI" id="CHEBI:16551"/>
        <dbReference type="ChEBI" id="CHEBI:17925"/>
        <dbReference type="EC" id="3.2.1.28"/>
    </reaction>
</comment>
<dbReference type="EC" id="3.2.1.28" evidence="3 7"/>
<dbReference type="SUPFAM" id="SSF48208">
    <property type="entry name" value="Six-hairpin glycosidases"/>
    <property type="match status" value="2"/>
</dbReference>
<proteinExistence type="inferred from homology"/>
<dbReference type="InterPro" id="IPR001661">
    <property type="entry name" value="Glyco_hydro_37"/>
</dbReference>
<evidence type="ECO:0000256" key="4">
    <source>
        <dbReference type="ARBA" id="ARBA00019905"/>
    </source>
</evidence>
<protein>
    <recommendedName>
        <fullName evidence="4 7">Trehalase</fullName>
        <ecNumber evidence="3 7">3.2.1.28</ecNumber>
    </recommendedName>
    <alternativeName>
        <fullName evidence="7">Alpha-trehalose glucohydrolase</fullName>
    </alternativeName>
</protein>
<evidence type="ECO:0000256" key="2">
    <source>
        <dbReference type="ARBA" id="ARBA00005615"/>
    </source>
</evidence>